<feature type="compositionally biased region" description="Polar residues" evidence="1">
    <location>
        <begin position="140"/>
        <end position="151"/>
    </location>
</feature>
<comment type="caution">
    <text evidence="2">The sequence shown here is derived from an EMBL/GenBank/DDBJ whole genome shotgun (WGS) entry which is preliminary data.</text>
</comment>
<accession>A0AAV0AVQ6</accession>
<dbReference type="EMBL" id="CALTRL010001523">
    <property type="protein sequence ID" value="CAH7672913.1"/>
    <property type="molecule type" value="Genomic_DNA"/>
</dbReference>
<reference evidence="2" key="1">
    <citation type="submission" date="2022-06" db="EMBL/GenBank/DDBJ databases">
        <authorList>
            <consortium name="SYNGENTA / RWTH Aachen University"/>
        </authorList>
    </citation>
    <scope>NUCLEOTIDE SEQUENCE</scope>
</reference>
<keyword evidence="3" id="KW-1185">Reference proteome</keyword>
<proteinExistence type="predicted"/>
<dbReference type="Proteomes" id="UP001153365">
    <property type="component" value="Unassembled WGS sequence"/>
</dbReference>
<feature type="region of interest" description="Disordered" evidence="1">
    <location>
        <begin position="431"/>
        <end position="466"/>
    </location>
</feature>
<dbReference type="AlphaFoldDB" id="A0AAV0AVQ6"/>
<evidence type="ECO:0000256" key="1">
    <source>
        <dbReference type="SAM" id="MobiDB-lite"/>
    </source>
</evidence>
<feature type="compositionally biased region" description="Polar residues" evidence="1">
    <location>
        <begin position="296"/>
        <end position="324"/>
    </location>
</feature>
<name>A0AAV0AVQ6_PHAPC</name>
<organism evidence="2 3">
    <name type="scientific">Phakopsora pachyrhizi</name>
    <name type="common">Asian soybean rust disease fungus</name>
    <dbReference type="NCBI Taxonomy" id="170000"/>
    <lineage>
        <taxon>Eukaryota</taxon>
        <taxon>Fungi</taxon>
        <taxon>Dikarya</taxon>
        <taxon>Basidiomycota</taxon>
        <taxon>Pucciniomycotina</taxon>
        <taxon>Pucciniomycetes</taxon>
        <taxon>Pucciniales</taxon>
        <taxon>Phakopsoraceae</taxon>
        <taxon>Phakopsora</taxon>
    </lineage>
</organism>
<evidence type="ECO:0000313" key="3">
    <source>
        <dbReference type="Proteomes" id="UP001153365"/>
    </source>
</evidence>
<feature type="region of interest" description="Disordered" evidence="1">
    <location>
        <begin position="134"/>
        <end position="200"/>
    </location>
</feature>
<evidence type="ECO:0000313" key="2">
    <source>
        <dbReference type="EMBL" id="CAH7672913.1"/>
    </source>
</evidence>
<feature type="compositionally biased region" description="Polar residues" evidence="1">
    <location>
        <begin position="257"/>
        <end position="267"/>
    </location>
</feature>
<feature type="region of interest" description="Disordered" evidence="1">
    <location>
        <begin position="249"/>
        <end position="327"/>
    </location>
</feature>
<protein>
    <submittedName>
        <fullName evidence="2">Uncharacterized protein</fullName>
    </submittedName>
</protein>
<gene>
    <name evidence="2" type="ORF">PPACK8108_LOCUS7749</name>
</gene>
<feature type="compositionally biased region" description="Polar residues" evidence="1">
    <location>
        <begin position="370"/>
        <end position="392"/>
    </location>
</feature>
<sequence length="595" mass="63921">MGASFSFESENILKKLETRFALLERCKENENLMQCWSLTKSNFNNCSTRKPLPFLKYSNSRFSLPSPAETVENLSSSALNKGLSLALERKFSKSPCRTPPSRATASETNLSVPAVNFSHLQALSNSGSALSERAFDDSENLSTKGENQNLSRKSRIKRQVSATIDPTQAAFLNTGKRGSSSSTNYNGGTQSTGTTLDSRDSSLATSVSVTALLPHHQVNYSSANGQITTNRSSNTSKSRNIAGSEASLGFSAGLNKQGPNNESSNLGPSKCKSSEGMHIPPVPPLPKDYELFKASNYGSPQIQYPPHSTSQIKNSSTKADNQPPDSHLLFKVNTATSTLNLASSNPSLPPGGLVATSSSSTSATSRFLHSLSSHKTSEDSINSSATHITNSRSGKEENYTYQHCLASSVNQQQILDKLSAPLIEKSSRSPNARISLFTGNGKDDMNSKPFPMQSEPEDEVMSGGRGGRVSSVAAKWAKMAASEKAKLSGVEKSLSKSLRKGNDGSEALKSGASCGIFISNRAISIREREPKANALLKHIVSQDKGWTEFPLVSESHYKHGMGAGFLNAVSVALNTRPWFGLLVLVVWNILKNNVL</sequence>
<feature type="compositionally biased region" description="Low complexity" evidence="1">
    <location>
        <begin position="178"/>
        <end position="195"/>
    </location>
</feature>
<feature type="region of interest" description="Disordered" evidence="1">
    <location>
        <begin position="369"/>
        <end position="395"/>
    </location>
</feature>